<comment type="caution">
    <text evidence="3">The sequence shown here is derived from an EMBL/GenBank/DDBJ whole genome shotgun (WGS) entry which is preliminary data.</text>
</comment>
<keyword evidence="4" id="KW-1185">Reference proteome</keyword>
<proteinExistence type="inferred from homology"/>
<evidence type="ECO:0000313" key="4">
    <source>
        <dbReference type="Proteomes" id="UP000622580"/>
    </source>
</evidence>
<reference evidence="3" key="1">
    <citation type="submission" date="2021-04" db="EMBL/GenBank/DDBJ databases">
        <title>Draft genome assembly of strain Phenylobacterium sp. 20VBR1 using MiniION and Illumina platforms.</title>
        <authorList>
            <person name="Thomas F.A."/>
            <person name="Krishnan K.P."/>
            <person name="Sinha R.K."/>
        </authorList>
    </citation>
    <scope>NUCLEOTIDE SEQUENCE</scope>
    <source>
        <strain evidence="3">20VBR1</strain>
    </source>
</reference>
<dbReference type="InterPro" id="IPR023393">
    <property type="entry name" value="START-like_dom_sf"/>
</dbReference>
<dbReference type="SUPFAM" id="SSF55961">
    <property type="entry name" value="Bet v1-like"/>
    <property type="match status" value="1"/>
</dbReference>
<organism evidence="3 4">
    <name type="scientific">Phenylobacterium glaciei</name>
    <dbReference type="NCBI Taxonomy" id="2803784"/>
    <lineage>
        <taxon>Bacteria</taxon>
        <taxon>Pseudomonadati</taxon>
        <taxon>Pseudomonadota</taxon>
        <taxon>Alphaproteobacteria</taxon>
        <taxon>Caulobacterales</taxon>
        <taxon>Caulobacteraceae</taxon>
        <taxon>Phenylobacterium</taxon>
    </lineage>
</organism>
<sequence>MTSKVFVALRVKASPGRAFEAFVGEIGMWWKPSPLFQTTPRAPGVLAFEAGEGGRLTETLANGKVFEIGRITAWEPPHRLEFSWRQASFPPELRTEVEVRFEAVGDETRVSIEHRGFAQVPAKNVARHGFPDSFLLMRLAEYWQTQLVGLRDAAT</sequence>
<evidence type="ECO:0000259" key="2">
    <source>
        <dbReference type="Pfam" id="PF08327"/>
    </source>
</evidence>
<evidence type="ECO:0000256" key="1">
    <source>
        <dbReference type="ARBA" id="ARBA00006817"/>
    </source>
</evidence>
<evidence type="ECO:0000313" key="3">
    <source>
        <dbReference type="EMBL" id="MBR7620218.1"/>
    </source>
</evidence>
<protein>
    <submittedName>
        <fullName evidence="3">SRPBCC domain-containing protein</fullName>
    </submittedName>
</protein>
<comment type="similarity">
    <text evidence="1">Belongs to the AHA1 family.</text>
</comment>
<dbReference type="Pfam" id="PF08327">
    <property type="entry name" value="AHSA1"/>
    <property type="match status" value="1"/>
</dbReference>
<dbReference type="InterPro" id="IPR013538">
    <property type="entry name" value="ASHA1/2-like_C"/>
</dbReference>
<dbReference type="EMBL" id="JAGSGD010000001">
    <property type="protein sequence ID" value="MBR7620218.1"/>
    <property type="molecule type" value="Genomic_DNA"/>
</dbReference>
<dbReference type="Proteomes" id="UP000622580">
    <property type="component" value="Unassembled WGS sequence"/>
</dbReference>
<gene>
    <name evidence="3" type="ORF">JKL49_12545</name>
</gene>
<dbReference type="AlphaFoldDB" id="A0A941D3M7"/>
<dbReference type="RefSeq" id="WP_215340939.1">
    <property type="nucleotide sequence ID" value="NZ_JAGSGD010000001.1"/>
</dbReference>
<dbReference type="Gene3D" id="3.30.530.20">
    <property type="match status" value="1"/>
</dbReference>
<feature type="domain" description="Activator of Hsp90 ATPase homologue 1/2-like C-terminal" evidence="2">
    <location>
        <begin position="13"/>
        <end position="142"/>
    </location>
</feature>
<name>A0A941D3M7_9CAUL</name>
<accession>A0A941D3M7</accession>